<evidence type="ECO:0000256" key="1">
    <source>
        <dbReference type="NCBIfam" id="TIGR01487"/>
    </source>
</evidence>
<evidence type="ECO:0000313" key="3">
    <source>
        <dbReference type="Proteomes" id="UP000632195"/>
    </source>
</evidence>
<name>A0AA37BUL1_9ARCH</name>
<dbReference type="Pfam" id="PF08282">
    <property type="entry name" value="Hydrolase_3"/>
    <property type="match status" value="1"/>
</dbReference>
<sequence length="222" mass="24757">MIRLILSDVDGTITHRDRRIDVAAIEAIRKAIGRGILVSLVSGNVIPVMYGLEVFIGLNAPAFAENGGCYIMKEHVEAFFSKEKPEEFLRHIERITSAYGIFSNAWRLTSMGFGMREDDEERVREEAKKFGVTVTNSGYSWHILNPGQDKAFAFRKLMEMYSLEKDEILVIGDSENDMPMFREAVHSACVGTNEVLMSMAETVTSGKNSSGFVEALGKYGIV</sequence>
<dbReference type="NCBIfam" id="TIGR01482">
    <property type="entry name" value="SPP-subfamily"/>
    <property type="match status" value="1"/>
</dbReference>
<dbReference type="PANTHER" id="PTHR10000:SF8">
    <property type="entry name" value="HAD SUPERFAMILY HYDROLASE-LIKE, TYPE 3"/>
    <property type="match status" value="1"/>
</dbReference>
<dbReference type="InterPro" id="IPR036412">
    <property type="entry name" value="HAD-like_sf"/>
</dbReference>
<dbReference type="EC" id="3.1.3.18" evidence="1"/>
<dbReference type="NCBIfam" id="TIGR01484">
    <property type="entry name" value="HAD-SF-IIB"/>
    <property type="match status" value="1"/>
</dbReference>
<dbReference type="SUPFAM" id="SSF56784">
    <property type="entry name" value="HAD-like"/>
    <property type="match status" value="1"/>
</dbReference>
<dbReference type="GO" id="GO:0000287">
    <property type="term" value="F:magnesium ion binding"/>
    <property type="evidence" value="ECO:0007669"/>
    <property type="project" value="TreeGrafter"/>
</dbReference>
<dbReference type="GO" id="GO:0005829">
    <property type="term" value="C:cytosol"/>
    <property type="evidence" value="ECO:0007669"/>
    <property type="project" value="TreeGrafter"/>
</dbReference>
<dbReference type="CDD" id="cd07514">
    <property type="entry name" value="HAD_Pase"/>
    <property type="match status" value="1"/>
</dbReference>
<dbReference type="GO" id="GO:0008967">
    <property type="term" value="F:phosphoglycolate phosphatase activity"/>
    <property type="evidence" value="ECO:0007669"/>
    <property type="project" value="UniProtKB-UniRule"/>
</dbReference>
<dbReference type="InterPro" id="IPR006379">
    <property type="entry name" value="HAD-SF_hydro_IIB"/>
</dbReference>
<dbReference type="Proteomes" id="UP000632195">
    <property type="component" value="Unassembled WGS sequence"/>
</dbReference>
<evidence type="ECO:0000313" key="2">
    <source>
        <dbReference type="EMBL" id="GGM78720.1"/>
    </source>
</evidence>
<dbReference type="RefSeq" id="WP_188681735.1">
    <property type="nucleotide sequence ID" value="NZ_BMNY01000003.1"/>
</dbReference>
<organism evidence="2 3">
    <name type="scientific">Thermogymnomonas acidicola</name>
    <dbReference type="NCBI Taxonomy" id="399579"/>
    <lineage>
        <taxon>Archaea</taxon>
        <taxon>Methanobacteriati</taxon>
        <taxon>Thermoplasmatota</taxon>
        <taxon>Thermoplasmata</taxon>
        <taxon>Thermoplasmatales</taxon>
        <taxon>Thermogymnomonas</taxon>
    </lineage>
</organism>
<dbReference type="EMBL" id="BMNY01000003">
    <property type="protein sequence ID" value="GGM78720.1"/>
    <property type="molecule type" value="Genomic_DNA"/>
</dbReference>
<comment type="caution">
    <text evidence="2">The sequence shown here is derived from an EMBL/GenBank/DDBJ whole genome shotgun (WGS) entry which is preliminary data.</text>
</comment>
<gene>
    <name evidence="2" type="ORF">GCM10007108_16130</name>
</gene>
<dbReference type="NCBIfam" id="TIGR01487">
    <property type="entry name" value="Pglycolate_arch"/>
    <property type="match status" value="1"/>
</dbReference>
<reference evidence="2" key="1">
    <citation type="journal article" date="2014" name="Int. J. Syst. Evol. Microbiol.">
        <title>Complete genome sequence of Corynebacterium casei LMG S-19264T (=DSM 44701T), isolated from a smear-ripened cheese.</title>
        <authorList>
            <consortium name="US DOE Joint Genome Institute (JGI-PGF)"/>
            <person name="Walter F."/>
            <person name="Albersmeier A."/>
            <person name="Kalinowski J."/>
            <person name="Ruckert C."/>
        </authorList>
    </citation>
    <scope>NUCLEOTIDE SEQUENCE</scope>
    <source>
        <strain evidence="2">JCM 13583</strain>
    </source>
</reference>
<dbReference type="AlphaFoldDB" id="A0AA37BUL1"/>
<protein>
    <recommendedName>
        <fullName evidence="1">Phosphoglycolate phosphatase</fullName>
        <ecNumber evidence="1">3.1.3.18</ecNumber>
    </recommendedName>
</protein>
<dbReference type="PANTHER" id="PTHR10000">
    <property type="entry name" value="PHOSPHOSERINE PHOSPHATASE"/>
    <property type="match status" value="1"/>
</dbReference>
<dbReference type="Gene3D" id="3.90.1070.10">
    <property type="match status" value="1"/>
</dbReference>
<accession>A0AA37BUL1</accession>
<keyword evidence="3" id="KW-1185">Reference proteome</keyword>
<dbReference type="InterPro" id="IPR023214">
    <property type="entry name" value="HAD_sf"/>
</dbReference>
<dbReference type="Gene3D" id="3.40.50.1000">
    <property type="entry name" value="HAD superfamily/HAD-like"/>
    <property type="match status" value="1"/>
</dbReference>
<proteinExistence type="predicted"/>
<reference evidence="2" key="2">
    <citation type="submission" date="2022-09" db="EMBL/GenBank/DDBJ databases">
        <authorList>
            <person name="Sun Q."/>
            <person name="Ohkuma M."/>
        </authorList>
    </citation>
    <scope>NUCLEOTIDE SEQUENCE</scope>
    <source>
        <strain evidence="2">JCM 13583</strain>
    </source>
</reference>